<keyword evidence="10" id="KW-0472">Membrane</keyword>
<dbReference type="GO" id="GO:0003756">
    <property type="term" value="F:protein disulfide isomerase activity"/>
    <property type="evidence" value="ECO:0007669"/>
    <property type="project" value="TreeGrafter"/>
</dbReference>
<comment type="similarity">
    <text evidence="2 10">Belongs to the quiescin-sulfhydryl oxidase (QSOX) family.</text>
</comment>
<comment type="caution">
    <text evidence="14">The sequence shown here is derived from an EMBL/GenBank/DDBJ whole genome shotgun (WGS) entry which is preliminary data.</text>
</comment>
<dbReference type="InterPro" id="IPR013766">
    <property type="entry name" value="Thioredoxin_domain"/>
</dbReference>
<dbReference type="Gene3D" id="1.20.120.1960">
    <property type="entry name" value="QSOX sulfhydryl oxidase domain"/>
    <property type="match status" value="1"/>
</dbReference>
<evidence type="ECO:0000256" key="2">
    <source>
        <dbReference type="ARBA" id="ARBA00006041"/>
    </source>
</evidence>
<evidence type="ECO:0000256" key="6">
    <source>
        <dbReference type="ARBA" id="ARBA00023002"/>
    </source>
</evidence>
<dbReference type="PROSITE" id="PS51324">
    <property type="entry name" value="ERV_ALR"/>
    <property type="match status" value="1"/>
</dbReference>
<dbReference type="Pfam" id="PF00085">
    <property type="entry name" value="Thioredoxin"/>
    <property type="match status" value="1"/>
</dbReference>
<dbReference type="Pfam" id="PF18108">
    <property type="entry name" value="QSOX_Trx1"/>
    <property type="match status" value="1"/>
</dbReference>
<dbReference type="EMBL" id="BMAO01005511">
    <property type="protein sequence ID" value="GFR01872.1"/>
    <property type="molecule type" value="Genomic_DNA"/>
</dbReference>
<evidence type="ECO:0000313" key="14">
    <source>
        <dbReference type="EMBL" id="GFR01872.1"/>
    </source>
</evidence>
<dbReference type="InterPro" id="IPR036249">
    <property type="entry name" value="Thioredoxin-like_sf"/>
</dbReference>
<feature type="domain" description="Thioredoxin" evidence="13">
    <location>
        <begin position="18"/>
        <end position="150"/>
    </location>
</feature>
<dbReference type="EC" id="1.8.3.2" evidence="10"/>
<keyword evidence="4 11" id="KW-0732">Signal</keyword>
<dbReference type="InterPro" id="IPR036774">
    <property type="entry name" value="ERV/ALR_sulphydryl_oxid_sf"/>
</dbReference>
<evidence type="ECO:0000259" key="13">
    <source>
        <dbReference type="PROSITE" id="PS51352"/>
    </source>
</evidence>
<dbReference type="InterPro" id="IPR017905">
    <property type="entry name" value="ERV/ALR_sulphydryl_oxidase"/>
</dbReference>
<dbReference type="Pfam" id="PF04777">
    <property type="entry name" value="Evr1_Alr"/>
    <property type="match status" value="1"/>
</dbReference>
<keyword evidence="3 10" id="KW-0285">Flavoprotein</keyword>
<accession>A0A8X6LAX1</accession>
<keyword evidence="7" id="KW-1015">Disulfide bond</keyword>
<keyword evidence="10" id="KW-1133">Transmembrane helix</keyword>
<dbReference type="FunFam" id="1.20.120.1960:FF:000001">
    <property type="entry name" value="Sulfhydryl oxidase"/>
    <property type="match status" value="1"/>
</dbReference>
<dbReference type="SUPFAM" id="SSF69000">
    <property type="entry name" value="FAD-dependent thiol oxidase"/>
    <property type="match status" value="1"/>
</dbReference>
<dbReference type="FunFam" id="1.20.120.310:FF:000001">
    <property type="entry name" value="Sulfhydryl oxidase"/>
    <property type="match status" value="1"/>
</dbReference>
<keyword evidence="15" id="KW-1185">Reference proteome</keyword>
<dbReference type="AlphaFoldDB" id="A0A8X6LAX1"/>
<evidence type="ECO:0000313" key="15">
    <source>
        <dbReference type="Proteomes" id="UP000887116"/>
    </source>
</evidence>
<dbReference type="InterPro" id="IPR042568">
    <property type="entry name" value="QSOX_FAD-bd_sf"/>
</dbReference>
<dbReference type="PROSITE" id="PS51352">
    <property type="entry name" value="THIOREDOXIN_2"/>
    <property type="match status" value="1"/>
</dbReference>
<gene>
    <name evidence="14" type="primary">Qsox1</name>
    <name evidence="14" type="ORF">TNCT_279161</name>
</gene>
<feature type="signal peptide" evidence="11">
    <location>
        <begin position="1"/>
        <end position="23"/>
    </location>
</feature>
<keyword evidence="8" id="KW-0325">Glycoprotein</keyword>
<keyword evidence="10" id="KW-0812">Transmembrane</keyword>
<comment type="function">
    <text evidence="10">Catalyzes the oxidation of sulfhydryl groups in peptide and protein thiols to disulfides with the reduction of oxygen to hydrogen peroxide.</text>
</comment>
<evidence type="ECO:0000256" key="8">
    <source>
        <dbReference type="ARBA" id="ARBA00023180"/>
    </source>
</evidence>
<evidence type="ECO:0000256" key="10">
    <source>
        <dbReference type="RuleBase" id="RU371123"/>
    </source>
</evidence>
<dbReference type="InterPro" id="IPR041269">
    <property type="entry name" value="QSOX_Trx1"/>
</dbReference>
<sequence length="593" mass="69271">MNYYCNSSLISVIFILYLSFSLASRQSSLYSEDDPLWELDSSNFDNVVLGKNNAWIIEFYNNWCGHCIRFVPTWKQFAREIKTWKRVIDVAVVNCNDPQNIKLCRFYEVDSFPTIKLFWHHTAKNDTGEMLNGKRDIISIENKVIDFLESHWNEGVPSDWPNLQPLQTQSLHEISREMQDFKQFIMLFAEFPESHVGRKVILDLSFQRNAEIRRILSTNEKLMYALRIEVSNDTLPVITRVYKNNFQMPLFKFSQDTNSTYIRDQIFEHVIGVSRSKAKKEDIMPIEKSSKVIPGTDAVYMVDLENAIYNLLSKEIGVTKLIDGEKLATLKSFLFVLKTYFPGTTPVMNFLARFYDWVISKNSPISGEEFVQSMEEVQDKTAFLPTIRPWVGCKGSEPKYRGYPCSLWTLFHTLTVQADKKDEEAVNGPKRNQVLFTIRDYIKNFFTCEECSKNFLLMAENVENEVSTPREAVLWLWEAHNEVNIRLSRDVTEDPKHPKIQFPSSYACPKCQIKDIENDEMTWDKDLVLQFLHKFYDRKNILTLEEDRVQDSNPAKENLLTNNSAMGIEFILSPSSLLLLLLYYYIQQSLKMF</sequence>
<dbReference type="GO" id="GO:0000139">
    <property type="term" value="C:Golgi membrane"/>
    <property type="evidence" value="ECO:0007669"/>
    <property type="project" value="TreeGrafter"/>
</dbReference>
<comment type="cofactor">
    <cofactor evidence="1 10">
        <name>FAD</name>
        <dbReference type="ChEBI" id="CHEBI:57692"/>
    </cofactor>
</comment>
<feature type="transmembrane region" description="Helical" evidence="10">
    <location>
        <begin position="566"/>
        <end position="586"/>
    </location>
</feature>
<evidence type="ECO:0000259" key="12">
    <source>
        <dbReference type="PROSITE" id="PS51324"/>
    </source>
</evidence>
<dbReference type="GO" id="GO:0016971">
    <property type="term" value="F:flavin-dependent sulfhydryl oxidase activity"/>
    <property type="evidence" value="ECO:0007669"/>
    <property type="project" value="InterPro"/>
</dbReference>
<dbReference type="SUPFAM" id="SSF52833">
    <property type="entry name" value="Thioredoxin-like"/>
    <property type="match status" value="1"/>
</dbReference>
<dbReference type="Gene3D" id="1.20.120.310">
    <property type="entry name" value="ERV/ALR sulfhydryl oxidase domain"/>
    <property type="match status" value="1"/>
</dbReference>
<evidence type="ECO:0000256" key="11">
    <source>
        <dbReference type="SAM" id="SignalP"/>
    </source>
</evidence>
<evidence type="ECO:0000256" key="1">
    <source>
        <dbReference type="ARBA" id="ARBA00001974"/>
    </source>
</evidence>
<organism evidence="14 15">
    <name type="scientific">Trichonephila clavata</name>
    <name type="common">Joro spider</name>
    <name type="synonym">Nephila clavata</name>
    <dbReference type="NCBI Taxonomy" id="2740835"/>
    <lineage>
        <taxon>Eukaryota</taxon>
        <taxon>Metazoa</taxon>
        <taxon>Ecdysozoa</taxon>
        <taxon>Arthropoda</taxon>
        <taxon>Chelicerata</taxon>
        <taxon>Arachnida</taxon>
        <taxon>Araneae</taxon>
        <taxon>Araneomorphae</taxon>
        <taxon>Entelegynae</taxon>
        <taxon>Araneoidea</taxon>
        <taxon>Nephilidae</taxon>
        <taxon>Trichonephila</taxon>
    </lineage>
</organism>
<dbReference type="InterPro" id="IPR040986">
    <property type="entry name" value="QSOX_FAD-bd_dom"/>
</dbReference>
<comment type="catalytic activity">
    <reaction evidence="9 10">
        <text>2 R'C(R)SH + O2 = R'C(R)S-S(R)CR' + H2O2</text>
        <dbReference type="Rhea" id="RHEA:17357"/>
        <dbReference type="ChEBI" id="CHEBI:15379"/>
        <dbReference type="ChEBI" id="CHEBI:16240"/>
        <dbReference type="ChEBI" id="CHEBI:16520"/>
        <dbReference type="ChEBI" id="CHEBI:17412"/>
        <dbReference type="EC" id="1.8.3.2"/>
    </reaction>
</comment>
<dbReference type="GO" id="GO:0005615">
    <property type="term" value="C:extracellular space"/>
    <property type="evidence" value="ECO:0007669"/>
    <property type="project" value="TreeGrafter"/>
</dbReference>
<reference evidence="14" key="1">
    <citation type="submission" date="2020-07" db="EMBL/GenBank/DDBJ databases">
        <title>Multicomponent nature underlies the extraordinary mechanical properties of spider dragline silk.</title>
        <authorList>
            <person name="Kono N."/>
            <person name="Nakamura H."/>
            <person name="Mori M."/>
            <person name="Yoshida Y."/>
            <person name="Ohtoshi R."/>
            <person name="Malay A.D."/>
            <person name="Moran D.A.P."/>
            <person name="Tomita M."/>
            <person name="Numata K."/>
            <person name="Arakawa K."/>
        </authorList>
    </citation>
    <scope>NUCLEOTIDE SEQUENCE</scope>
</reference>
<feature type="chain" id="PRO_5036486407" description="Sulfhydryl oxidase" evidence="11">
    <location>
        <begin position="24"/>
        <end position="593"/>
    </location>
</feature>
<keyword evidence="6 10" id="KW-0560">Oxidoreductase</keyword>
<dbReference type="PANTHER" id="PTHR22897:SF8">
    <property type="entry name" value="SULFHYDRYL OXIDASE"/>
    <property type="match status" value="1"/>
</dbReference>
<protein>
    <recommendedName>
        <fullName evidence="10">Sulfhydryl oxidase</fullName>
        <ecNumber evidence="10">1.8.3.2</ecNumber>
    </recommendedName>
</protein>
<evidence type="ECO:0000256" key="3">
    <source>
        <dbReference type="ARBA" id="ARBA00022630"/>
    </source>
</evidence>
<dbReference type="OrthoDB" id="59470at2759"/>
<evidence type="ECO:0000256" key="9">
    <source>
        <dbReference type="ARBA" id="ARBA00048864"/>
    </source>
</evidence>
<keyword evidence="5 10" id="KW-0274">FAD</keyword>
<proteinExistence type="inferred from homology"/>
<dbReference type="PANTHER" id="PTHR22897">
    <property type="entry name" value="QUIESCIN Q6-RELATED SULFHYDRYL OXIDASE"/>
    <property type="match status" value="1"/>
</dbReference>
<name>A0A8X6LAX1_TRICU</name>
<dbReference type="Pfam" id="PF18371">
    <property type="entry name" value="FAD_SOX"/>
    <property type="match status" value="1"/>
</dbReference>
<dbReference type="FunFam" id="3.40.30.10:FF:000073">
    <property type="entry name" value="Sulfhydryl oxidase"/>
    <property type="match status" value="1"/>
</dbReference>
<feature type="domain" description="ERV/ALR sulfhydryl oxidase" evidence="12">
    <location>
        <begin position="396"/>
        <end position="506"/>
    </location>
</feature>
<dbReference type="InterPro" id="IPR039798">
    <property type="entry name" value="Sulfhydryl_oxidase"/>
</dbReference>
<dbReference type="Gene3D" id="3.40.30.10">
    <property type="entry name" value="Glutaredoxin"/>
    <property type="match status" value="2"/>
</dbReference>
<evidence type="ECO:0000256" key="4">
    <source>
        <dbReference type="ARBA" id="ARBA00022729"/>
    </source>
</evidence>
<evidence type="ECO:0000256" key="5">
    <source>
        <dbReference type="ARBA" id="ARBA00022827"/>
    </source>
</evidence>
<evidence type="ECO:0000256" key="7">
    <source>
        <dbReference type="ARBA" id="ARBA00023157"/>
    </source>
</evidence>
<dbReference type="Proteomes" id="UP000887116">
    <property type="component" value="Unassembled WGS sequence"/>
</dbReference>
<dbReference type="GO" id="GO:0006457">
    <property type="term" value="P:protein folding"/>
    <property type="evidence" value="ECO:0007669"/>
    <property type="project" value="TreeGrafter"/>
</dbReference>